<keyword evidence="4" id="KW-0145">Chemotaxis</keyword>
<sequence>METGTQDRKADRIIAIGASTGGTEAIFSILRALSPAIPGIVVVQHIPPVFSRMFAERLDSQTALQVKEAQTGDYADAGRVLIAPGDRHMRVKRIGSRYRVECFDGNKVSGHCPSVDVLFESLAREAGRRAVGILLTGMGYDGARGLLAMRRQGSRTIGQDEASSVVYGMPKAAFEIGAVERQAALGRIPQVLAELIG</sequence>
<dbReference type="PANTHER" id="PTHR42872:SF6">
    <property type="entry name" value="PROTEIN-GLUTAMATE METHYLESTERASE_PROTEIN-GLUTAMINE GLUTAMINASE"/>
    <property type="match status" value="1"/>
</dbReference>
<evidence type="ECO:0000256" key="3">
    <source>
        <dbReference type="ARBA" id="ARBA00048267"/>
    </source>
</evidence>
<organism evidence="6 7">
    <name type="scientific">Syntrophobotulus glycolicus (strain DSM 8271 / FlGlyR)</name>
    <dbReference type="NCBI Taxonomy" id="645991"/>
    <lineage>
        <taxon>Bacteria</taxon>
        <taxon>Bacillati</taxon>
        <taxon>Bacillota</taxon>
        <taxon>Clostridia</taxon>
        <taxon>Eubacteriales</taxon>
        <taxon>Desulfitobacteriaceae</taxon>
        <taxon>Syntrophobotulus</taxon>
    </lineage>
</organism>
<dbReference type="CDD" id="cd16432">
    <property type="entry name" value="CheB_Rec"/>
    <property type="match status" value="1"/>
</dbReference>
<dbReference type="RefSeq" id="WP_013624366.1">
    <property type="nucleotide sequence ID" value="NC_015172.1"/>
</dbReference>
<dbReference type="InterPro" id="IPR035909">
    <property type="entry name" value="CheB_C"/>
</dbReference>
<dbReference type="GO" id="GO:0000156">
    <property type="term" value="F:phosphorelay response regulator activity"/>
    <property type="evidence" value="ECO:0007669"/>
    <property type="project" value="InterPro"/>
</dbReference>
<dbReference type="EC" id="3.1.1.61" evidence="2"/>
<proteinExistence type="predicted"/>
<dbReference type="eggNOG" id="COG2201">
    <property type="taxonomic scope" value="Bacteria"/>
</dbReference>
<evidence type="ECO:0000259" key="5">
    <source>
        <dbReference type="PROSITE" id="PS50122"/>
    </source>
</evidence>
<keyword evidence="1 4" id="KW-0378">Hydrolase</keyword>
<accession>F0SUK3</accession>
<dbReference type="Proteomes" id="UP000007488">
    <property type="component" value="Chromosome"/>
</dbReference>
<evidence type="ECO:0000256" key="1">
    <source>
        <dbReference type="ARBA" id="ARBA00022801"/>
    </source>
</evidence>
<dbReference type="SUPFAM" id="SSF52738">
    <property type="entry name" value="Methylesterase CheB, C-terminal domain"/>
    <property type="match status" value="1"/>
</dbReference>
<dbReference type="EMBL" id="CP002547">
    <property type="protein sequence ID" value="ADY55496.1"/>
    <property type="molecule type" value="Genomic_DNA"/>
</dbReference>
<name>F0SUK3_SYNGF</name>
<reference evidence="7" key="2">
    <citation type="submission" date="2011-02" db="EMBL/GenBank/DDBJ databases">
        <title>The complete genome of Syntrophobotulus glycolicus DSM 8271.</title>
        <authorList>
            <person name="Lucas S."/>
            <person name="Copeland A."/>
            <person name="Lapidus A."/>
            <person name="Bruce D."/>
            <person name="Goodwin L."/>
            <person name="Pitluck S."/>
            <person name="Kyrpides N."/>
            <person name="Mavromatis K."/>
            <person name="Pagani I."/>
            <person name="Ivanova N."/>
            <person name="Mikhailova N."/>
            <person name="Chertkov O."/>
            <person name="Held B."/>
            <person name="Detter J.C."/>
            <person name="Tapia R."/>
            <person name="Han C."/>
            <person name="Land M."/>
            <person name="Hauser L."/>
            <person name="Markowitz V."/>
            <person name="Cheng J.-F."/>
            <person name="Hugenholtz P."/>
            <person name="Woyke T."/>
            <person name="Wu D."/>
            <person name="Spring S."/>
            <person name="Schroeder M."/>
            <person name="Brambilla E."/>
            <person name="Klenk H.-P."/>
            <person name="Eisen J.A."/>
        </authorList>
    </citation>
    <scope>NUCLEOTIDE SEQUENCE [LARGE SCALE GENOMIC DNA]</scope>
    <source>
        <strain evidence="7">DSM 8271 / FlGlyR</strain>
    </source>
</reference>
<evidence type="ECO:0000313" key="7">
    <source>
        <dbReference type="Proteomes" id="UP000007488"/>
    </source>
</evidence>
<dbReference type="InterPro" id="IPR000673">
    <property type="entry name" value="Sig_transdc_resp-reg_Me-estase"/>
</dbReference>
<feature type="domain" description="CheB-type methylesterase" evidence="5">
    <location>
        <begin position="7"/>
        <end position="197"/>
    </location>
</feature>
<reference evidence="6 7" key="1">
    <citation type="journal article" date="2011" name="Stand. Genomic Sci.">
        <title>Complete genome sequence of Syntrophobotulus glycolicus type strain (FlGlyR).</title>
        <authorList>
            <person name="Han C."/>
            <person name="Mwirichia R."/>
            <person name="Chertkov O."/>
            <person name="Held B."/>
            <person name="Lapidus A."/>
            <person name="Nolan M."/>
            <person name="Lucas S."/>
            <person name="Hammon N."/>
            <person name="Deshpande S."/>
            <person name="Cheng J.F."/>
            <person name="Tapia R."/>
            <person name="Goodwin L."/>
            <person name="Pitluck S."/>
            <person name="Huntemann M."/>
            <person name="Liolios K."/>
            <person name="Ivanova N."/>
            <person name="Pagani I."/>
            <person name="Mavromatis K."/>
            <person name="Ovchinikova G."/>
            <person name="Pati A."/>
            <person name="Chen A."/>
            <person name="Palaniappan K."/>
            <person name="Land M."/>
            <person name="Hauser L."/>
            <person name="Brambilla E.M."/>
            <person name="Rohde M."/>
            <person name="Spring S."/>
            <person name="Sikorski J."/>
            <person name="Goker M."/>
            <person name="Woyke T."/>
            <person name="Bristow J."/>
            <person name="Eisen J.A."/>
            <person name="Markowitz V."/>
            <person name="Hugenholtz P."/>
            <person name="Kyrpides N.C."/>
            <person name="Klenk H.P."/>
            <person name="Detter J.C."/>
        </authorList>
    </citation>
    <scope>NUCLEOTIDE SEQUENCE [LARGE SCALE GENOMIC DNA]</scope>
    <source>
        <strain evidence="7">DSM 8271 / FlGlyR</strain>
    </source>
</reference>
<dbReference type="AlphaFoldDB" id="F0SUK3"/>
<evidence type="ECO:0000256" key="2">
    <source>
        <dbReference type="ARBA" id="ARBA00039140"/>
    </source>
</evidence>
<dbReference type="PROSITE" id="PS50122">
    <property type="entry name" value="CHEB"/>
    <property type="match status" value="1"/>
</dbReference>
<dbReference type="Gene3D" id="3.40.50.180">
    <property type="entry name" value="Methylesterase CheB, C-terminal domain"/>
    <property type="match status" value="1"/>
</dbReference>
<keyword evidence="7" id="KW-1185">Reference proteome</keyword>
<dbReference type="HOGENOM" id="CLU_000445_51_2_9"/>
<dbReference type="GO" id="GO:0005737">
    <property type="term" value="C:cytoplasm"/>
    <property type="evidence" value="ECO:0007669"/>
    <property type="project" value="InterPro"/>
</dbReference>
<protein>
    <recommendedName>
        <fullName evidence="2">protein-glutamate methylesterase</fullName>
        <ecNumber evidence="2">3.1.1.61</ecNumber>
    </recommendedName>
</protein>
<dbReference type="STRING" id="645991.Sgly_1177"/>
<feature type="active site" evidence="4">
    <location>
        <position position="45"/>
    </location>
</feature>
<dbReference type="PANTHER" id="PTHR42872">
    <property type="entry name" value="PROTEIN-GLUTAMATE METHYLESTERASE/PROTEIN-GLUTAMINE GLUTAMINASE"/>
    <property type="match status" value="1"/>
</dbReference>
<feature type="active site" evidence="4">
    <location>
        <position position="141"/>
    </location>
</feature>
<feature type="active site" evidence="4">
    <location>
        <position position="19"/>
    </location>
</feature>
<dbReference type="GO" id="GO:0006935">
    <property type="term" value="P:chemotaxis"/>
    <property type="evidence" value="ECO:0007669"/>
    <property type="project" value="UniProtKB-UniRule"/>
</dbReference>
<gene>
    <name evidence="6" type="ordered locus">Sgly_1177</name>
</gene>
<evidence type="ECO:0000256" key="4">
    <source>
        <dbReference type="PROSITE-ProRule" id="PRU00050"/>
    </source>
</evidence>
<dbReference type="OrthoDB" id="9793421at2"/>
<dbReference type="KEGG" id="sgy:Sgly_1177"/>
<dbReference type="Pfam" id="PF01339">
    <property type="entry name" value="CheB_methylest"/>
    <property type="match status" value="1"/>
</dbReference>
<comment type="catalytic activity">
    <reaction evidence="3">
        <text>[protein]-L-glutamate 5-O-methyl ester + H2O = L-glutamyl-[protein] + methanol + H(+)</text>
        <dbReference type="Rhea" id="RHEA:23236"/>
        <dbReference type="Rhea" id="RHEA-COMP:10208"/>
        <dbReference type="Rhea" id="RHEA-COMP:10311"/>
        <dbReference type="ChEBI" id="CHEBI:15377"/>
        <dbReference type="ChEBI" id="CHEBI:15378"/>
        <dbReference type="ChEBI" id="CHEBI:17790"/>
        <dbReference type="ChEBI" id="CHEBI:29973"/>
        <dbReference type="ChEBI" id="CHEBI:82795"/>
        <dbReference type="EC" id="3.1.1.61"/>
    </reaction>
</comment>
<evidence type="ECO:0000313" key="6">
    <source>
        <dbReference type="EMBL" id="ADY55496.1"/>
    </source>
</evidence>
<dbReference type="GO" id="GO:0008984">
    <property type="term" value="F:protein-glutamate methylesterase activity"/>
    <property type="evidence" value="ECO:0007669"/>
    <property type="project" value="UniProtKB-EC"/>
</dbReference>